<evidence type="ECO:0000313" key="4">
    <source>
        <dbReference type="EMBL" id="GGE56642.1"/>
    </source>
</evidence>
<keyword evidence="2" id="KW-1133">Transmembrane helix</keyword>
<dbReference type="GO" id="GO:0005886">
    <property type="term" value="C:plasma membrane"/>
    <property type="evidence" value="ECO:0007669"/>
    <property type="project" value="TreeGrafter"/>
</dbReference>
<feature type="transmembrane region" description="Helical" evidence="2">
    <location>
        <begin position="341"/>
        <end position="359"/>
    </location>
</feature>
<evidence type="ECO:0000313" key="5">
    <source>
        <dbReference type="Proteomes" id="UP000628775"/>
    </source>
</evidence>
<reference evidence="4" key="2">
    <citation type="submission" date="2020-09" db="EMBL/GenBank/DDBJ databases">
        <authorList>
            <person name="Sun Q."/>
            <person name="Zhou Y."/>
        </authorList>
    </citation>
    <scope>NUCLEOTIDE SEQUENCE</scope>
    <source>
        <strain evidence="4">CGMCC 1.15371</strain>
    </source>
</reference>
<dbReference type="PANTHER" id="PTHR42709:SF9">
    <property type="entry name" value="ALKALINE PHOSPHATASE LIKE PROTEIN"/>
    <property type="match status" value="1"/>
</dbReference>
<feature type="transmembrane region" description="Helical" evidence="2">
    <location>
        <begin position="135"/>
        <end position="158"/>
    </location>
</feature>
<dbReference type="Proteomes" id="UP000628775">
    <property type="component" value="Unassembled WGS sequence"/>
</dbReference>
<evidence type="ECO:0000256" key="2">
    <source>
        <dbReference type="SAM" id="Phobius"/>
    </source>
</evidence>
<dbReference type="RefSeq" id="WP_188698975.1">
    <property type="nucleotide sequence ID" value="NZ_BMIR01000036.1"/>
</dbReference>
<dbReference type="EMBL" id="BMIR01000036">
    <property type="protein sequence ID" value="GGE56642.1"/>
    <property type="molecule type" value="Genomic_DNA"/>
</dbReference>
<feature type="transmembrane region" description="Helical" evidence="2">
    <location>
        <begin position="219"/>
        <end position="239"/>
    </location>
</feature>
<accession>A0A8J3E141</accession>
<dbReference type="PANTHER" id="PTHR42709">
    <property type="entry name" value="ALKALINE PHOSPHATASE LIKE PROTEIN"/>
    <property type="match status" value="1"/>
</dbReference>
<feature type="transmembrane region" description="Helical" evidence="2">
    <location>
        <begin position="170"/>
        <end position="189"/>
    </location>
</feature>
<feature type="transmembrane region" description="Helical" evidence="2">
    <location>
        <begin position="366"/>
        <end position="384"/>
    </location>
</feature>
<name>A0A8J3E141_9BACL</name>
<evidence type="ECO:0000259" key="3">
    <source>
        <dbReference type="Pfam" id="PF09335"/>
    </source>
</evidence>
<comment type="similarity">
    <text evidence="1">Belongs to the DedA family.</text>
</comment>
<keyword evidence="5" id="KW-1185">Reference proteome</keyword>
<dbReference type="AlphaFoldDB" id="A0A8J3E141"/>
<feature type="transmembrane region" description="Helical" evidence="2">
    <location>
        <begin position="304"/>
        <end position="329"/>
    </location>
</feature>
<sequence length="427" mass="49137">MTALMHLLDQYGYIVIFFSLMLELIILPIPNEALMSYVGVLSFQGKMNIILATFFAGCGAAVGATVSYWIGYKLGAPFFKKYGHYIHMGPEKMETMEKWYKKYGKILLIFSFFIPGVRHIASIISGVIKLPVRQFMVFSYIGLFSWVSTFIFLGYTLGPKWEEYEGEIKKWLVLASILIGMVVLCYFVLKANRRYLKEALWLIFDATFKRFKSFLKIKLLILTILALFVTFFTLMVGMVQDFISNEFVHFNTIVGTIVFSLFNPHWQGIMNGIYHLSSWLVLGIIALLTVIGIVVNRKHIGLELLFFFITLIGVFVFSKGIHWLFQFLFQGAHISSDFPNAPSMYLLCTLGYFLFMLIRHHRNYQFSVMTTLFFVIILAAYFISGTYGHVLPSDLIAGYVFSAVWICGMFLALETFRFLSILKKEDK</sequence>
<keyword evidence="2" id="KW-0812">Transmembrane</keyword>
<feature type="domain" description="VTT" evidence="3">
    <location>
        <begin position="29"/>
        <end position="155"/>
    </location>
</feature>
<proteinExistence type="inferred from homology"/>
<keyword evidence="2" id="KW-0472">Membrane</keyword>
<comment type="caution">
    <text evidence="4">The sequence shown here is derived from an EMBL/GenBank/DDBJ whole genome shotgun (WGS) entry which is preliminary data.</text>
</comment>
<feature type="transmembrane region" description="Helical" evidence="2">
    <location>
        <begin position="396"/>
        <end position="419"/>
    </location>
</feature>
<protein>
    <recommendedName>
        <fullName evidence="3">VTT domain-containing protein</fullName>
    </recommendedName>
</protein>
<feature type="transmembrane region" description="Helical" evidence="2">
    <location>
        <begin position="273"/>
        <end position="295"/>
    </location>
</feature>
<feature type="transmembrane region" description="Helical" evidence="2">
    <location>
        <begin position="49"/>
        <end position="70"/>
    </location>
</feature>
<dbReference type="InterPro" id="IPR051311">
    <property type="entry name" value="DedA_domain"/>
</dbReference>
<gene>
    <name evidence="4" type="ORF">GCM10011391_39430</name>
</gene>
<dbReference type="Pfam" id="PF09335">
    <property type="entry name" value="VTT_dom"/>
    <property type="match status" value="1"/>
</dbReference>
<evidence type="ECO:0000256" key="1">
    <source>
        <dbReference type="ARBA" id="ARBA00010792"/>
    </source>
</evidence>
<reference evidence="4" key="1">
    <citation type="journal article" date="2014" name="Int. J. Syst. Evol. Microbiol.">
        <title>Complete genome sequence of Corynebacterium casei LMG S-19264T (=DSM 44701T), isolated from a smear-ripened cheese.</title>
        <authorList>
            <consortium name="US DOE Joint Genome Institute (JGI-PGF)"/>
            <person name="Walter F."/>
            <person name="Albersmeier A."/>
            <person name="Kalinowski J."/>
            <person name="Ruckert C."/>
        </authorList>
    </citation>
    <scope>NUCLEOTIDE SEQUENCE</scope>
    <source>
        <strain evidence="4">CGMCC 1.15371</strain>
    </source>
</reference>
<dbReference type="InterPro" id="IPR032816">
    <property type="entry name" value="VTT_dom"/>
</dbReference>
<feature type="transmembrane region" description="Helical" evidence="2">
    <location>
        <begin position="12"/>
        <end position="29"/>
    </location>
</feature>
<organism evidence="4 5">
    <name type="scientific">Pullulanibacillus camelliae</name>
    <dbReference type="NCBI Taxonomy" id="1707096"/>
    <lineage>
        <taxon>Bacteria</taxon>
        <taxon>Bacillati</taxon>
        <taxon>Bacillota</taxon>
        <taxon>Bacilli</taxon>
        <taxon>Bacillales</taxon>
        <taxon>Sporolactobacillaceae</taxon>
        <taxon>Pullulanibacillus</taxon>
    </lineage>
</organism>
<feature type="transmembrane region" description="Helical" evidence="2">
    <location>
        <begin position="106"/>
        <end position="128"/>
    </location>
</feature>